<reference evidence="2 3" key="1">
    <citation type="submission" date="2020-07" db="EMBL/GenBank/DDBJ databases">
        <title>Vallitalea guaymasensis genome.</title>
        <authorList>
            <person name="Postec A."/>
        </authorList>
    </citation>
    <scope>NUCLEOTIDE SEQUENCE [LARGE SCALE GENOMIC DNA]</scope>
    <source>
        <strain evidence="2 3">Ra1766G1</strain>
    </source>
</reference>
<dbReference type="EMBL" id="CP058561">
    <property type="protein sequence ID" value="QUH30612.1"/>
    <property type="molecule type" value="Genomic_DNA"/>
</dbReference>
<sequence length="218" mass="25129">MNSTNLKIIACLTMLIDHLGAVFFPQYIYLRIIGRIAFPIFAFLIAEGYLHTHNVKKYLIRLFAFALISEIPYNLAFNGNIIDFGSGLNVFFTLFFGLLAVFVYDHYKNFGFLPVLLIGIIAHLLDTDYGMLGVMVIFAFYAFKGDFYKQALSYILLTLVFLGILYLEYDSINLQVYSPIALIPIYFYNGKKGFNIKYLFYVFYPGHLLILGLLRYIL</sequence>
<protein>
    <recommendedName>
        <fullName evidence="4">TraX protein</fullName>
    </recommendedName>
</protein>
<feature type="transmembrane region" description="Helical" evidence="1">
    <location>
        <begin position="81"/>
        <end position="104"/>
    </location>
</feature>
<evidence type="ECO:0000313" key="2">
    <source>
        <dbReference type="EMBL" id="QUH30612.1"/>
    </source>
</evidence>
<evidence type="ECO:0000256" key="1">
    <source>
        <dbReference type="SAM" id="Phobius"/>
    </source>
</evidence>
<evidence type="ECO:0008006" key="4">
    <source>
        <dbReference type="Google" id="ProtNLM"/>
    </source>
</evidence>
<dbReference type="Pfam" id="PF05857">
    <property type="entry name" value="TraX"/>
    <property type="match status" value="1"/>
</dbReference>
<proteinExistence type="predicted"/>
<keyword evidence="3" id="KW-1185">Reference proteome</keyword>
<organism evidence="2 3">
    <name type="scientific">Vallitalea guaymasensis</name>
    <dbReference type="NCBI Taxonomy" id="1185412"/>
    <lineage>
        <taxon>Bacteria</taxon>
        <taxon>Bacillati</taxon>
        <taxon>Bacillota</taxon>
        <taxon>Clostridia</taxon>
        <taxon>Lachnospirales</taxon>
        <taxon>Vallitaleaceae</taxon>
        <taxon>Vallitalea</taxon>
    </lineage>
</organism>
<feature type="transmembrane region" description="Helical" evidence="1">
    <location>
        <begin position="198"/>
        <end position="217"/>
    </location>
</feature>
<name>A0A8J8MCZ5_9FIRM</name>
<evidence type="ECO:0000313" key="3">
    <source>
        <dbReference type="Proteomes" id="UP000677305"/>
    </source>
</evidence>
<feature type="transmembrane region" description="Helical" evidence="1">
    <location>
        <begin position="58"/>
        <end position="75"/>
    </location>
</feature>
<dbReference type="RefSeq" id="WP_212690758.1">
    <property type="nucleotide sequence ID" value="NZ_CP058561.1"/>
</dbReference>
<accession>A0A8J8MCZ5</accession>
<feature type="transmembrane region" description="Helical" evidence="1">
    <location>
        <begin position="116"/>
        <end position="141"/>
    </location>
</feature>
<feature type="transmembrane region" description="Helical" evidence="1">
    <location>
        <begin position="28"/>
        <end position="46"/>
    </location>
</feature>
<gene>
    <name evidence="2" type="ORF">HYG85_17510</name>
</gene>
<dbReference type="InterPro" id="IPR008875">
    <property type="entry name" value="TraX"/>
</dbReference>
<keyword evidence="1" id="KW-0472">Membrane</keyword>
<feature type="transmembrane region" description="Helical" evidence="1">
    <location>
        <begin position="147"/>
        <end position="167"/>
    </location>
</feature>
<dbReference type="AlphaFoldDB" id="A0A8J8MCZ5"/>
<keyword evidence="1" id="KW-1133">Transmembrane helix</keyword>
<dbReference type="Proteomes" id="UP000677305">
    <property type="component" value="Chromosome"/>
</dbReference>
<keyword evidence="1" id="KW-0812">Transmembrane</keyword>
<dbReference type="KEGG" id="vgu:HYG85_17510"/>